<sequence length="91" mass="10179">MSVNKRIPVRSVAHREPLPDPRRNAPAGAKRWFRLTLRLSHGGRDGAESRPGLHVQIAGRGRMEDLTFPVTCWKQSFPWVRSGEEPPAGKG</sequence>
<accession>A0ABQ3WIK1</accession>
<reference evidence="2" key="1">
    <citation type="submission" date="2021-01" db="EMBL/GenBank/DDBJ databases">
        <title>Whole genome shotgun sequence of Actinoplanes capillaceus NBRC 16408.</title>
        <authorList>
            <person name="Komaki H."/>
            <person name="Tamura T."/>
        </authorList>
    </citation>
    <scope>NUCLEOTIDE SEQUENCE [LARGE SCALE GENOMIC DNA]</scope>
    <source>
        <strain evidence="2">NBRC 16408</strain>
    </source>
</reference>
<proteinExistence type="predicted"/>
<feature type="region of interest" description="Disordered" evidence="1">
    <location>
        <begin position="1"/>
        <end position="26"/>
    </location>
</feature>
<comment type="caution">
    <text evidence="2">The sequence shown here is derived from an EMBL/GenBank/DDBJ whole genome shotgun (WGS) entry which is preliminary data.</text>
</comment>
<evidence type="ECO:0000313" key="2">
    <source>
        <dbReference type="EMBL" id="GID46064.1"/>
    </source>
</evidence>
<evidence type="ECO:0000256" key="1">
    <source>
        <dbReference type="SAM" id="MobiDB-lite"/>
    </source>
</evidence>
<name>A0ABQ3WIK1_9ACTN</name>
<dbReference type="EMBL" id="BOMF01000064">
    <property type="protein sequence ID" value="GID46064.1"/>
    <property type="molecule type" value="Genomic_DNA"/>
</dbReference>
<organism evidence="2">
    <name type="scientific">Actinoplanes campanulatus</name>
    <dbReference type="NCBI Taxonomy" id="113559"/>
    <lineage>
        <taxon>Bacteria</taxon>
        <taxon>Bacillati</taxon>
        <taxon>Actinomycetota</taxon>
        <taxon>Actinomycetes</taxon>
        <taxon>Micromonosporales</taxon>
        <taxon>Micromonosporaceae</taxon>
        <taxon>Actinoplanes</taxon>
    </lineage>
</organism>
<gene>
    <name evidence="2" type="ORF">Aca07nite_33390</name>
</gene>
<protein>
    <submittedName>
        <fullName evidence="2">Uncharacterized protein</fullName>
    </submittedName>
</protein>
<feature type="compositionally biased region" description="Basic and acidic residues" evidence="1">
    <location>
        <begin position="13"/>
        <end position="23"/>
    </location>
</feature>